<accession>A0A378RLT0</accession>
<protein>
    <submittedName>
        <fullName evidence="3">DinB superfamily</fullName>
    </submittedName>
</protein>
<dbReference type="InterPro" id="IPR024775">
    <property type="entry name" value="DinB-like"/>
</dbReference>
<feature type="domain" description="DinB-like" evidence="2">
    <location>
        <begin position="10"/>
        <end position="166"/>
    </location>
</feature>
<reference evidence="3 4" key="1">
    <citation type="submission" date="2018-06" db="EMBL/GenBank/DDBJ databases">
        <authorList>
            <consortium name="Pathogen Informatics"/>
            <person name="Doyle S."/>
        </authorList>
    </citation>
    <scope>NUCLEOTIDE SEQUENCE [LARGE SCALE GENOMIC DNA]</scope>
    <source>
        <strain evidence="3 4">NCTC11179</strain>
    </source>
</reference>
<feature type="coiled-coil region" evidence="1">
    <location>
        <begin position="103"/>
        <end position="130"/>
    </location>
</feature>
<proteinExistence type="predicted"/>
<dbReference type="SUPFAM" id="SSF109854">
    <property type="entry name" value="DinB/YfiT-like putative metalloenzymes"/>
    <property type="match status" value="1"/>
</dbReference>
<organism evidence="3 4">
    <name type="scientific">Myroides odoratus</name>
    <name type="common">Flavobacterium odoratum</name>
    <dbReference type="NCBI Taxonomy" id="256"/>
    <lineage>
        <taxon>Bacteria</taxon>
        <taxon>Pseudomonadati</taxon>
        <taxon>Bacteroidota</taxon>
        <taxon>Flavobacteriia</taxon>
        <taxon>Flavobacteriales</taxon>
        <taxon>Flavobacteriaceae</taxon>
        <taxon>Myroides</taxon>
    </lineage>
</organism>
<dbReference type="Proteomes" id="UP000255024">
    <property type="component" value="Unassembled WGS sequence"/>
</dbReference>
<dbReference type="RefSeq" id="WP_115090811.1">
    <property type="nucleotide sequence ID" value="NZ_CP068107.1"/>
</dbReference>
<evidence type="ECO:0000259" key="2">
    <source>
        <dbReference type="Pfam" id="PF12867"/>
    </source>
</evidence>
<gene>
    <name evidence="3" type="ORF">NCTC11179_01514</name>
</gene>
<dbReference type="InterPro" id="IPR034660">
    <property type="entry name" value="DinB/YfiT-like"/>
</dbReference>
<keyword evidence="1" id="KW-0175">Coiled coil</keyword>
<evidence type="ECO:0000313" key="3">
    <source>
        <dbReference type="EMBL" id="STZ27976.1"/>
    </source>
</evidence>
<dbReference type="AlphaFoldDB" id="A0A378RLT0"/>
<evidence type="ECO:0000313" key="4">
    <source>
        <dbReference type="Proteomes" id="UP000255024"/>
    </source>
</evidence>
<name>A0A378RLT0_MYROD</name>
<dbReference type="Pfam" id="PF12867">
    <property type="entry name" value="DinB_2"/>
    <property type="match status" value="1"/>
</dbReference>
<dbReference type="EMBL" id="UGQL01000001">
    <property type="protein sequence ID" value="STZ27976.1"/>
    <property type="molecule type" value="Genomic_DNA"/>
</dbReference>
<sequence length="175" mass="19986">MNQVDITKELVEKYSEFVQRIHQLSEEAYRFHPSPGKWNAAQHLKHLVLAVQPLVYVYTLPVAAIEAKFGRVERRNQTYEELKAAYLVKLKEGGKAPEPFVPQEEITESKEELTEQLMALISQYNAAILKLAKADFESLQIPHPLLGLITLKEMAYNASYHVEHHYNGLQLAVSS</sequence>
<evidence type="ECO:0000256" key="1">
    <source>
        <dbReference type="SAM" id="Coils"/>
    </source>
</evidence>
<keyword evidence="4" id="KW-1185">Reference proteome</keyword>
<dbReference type="Gene3D" id="1.20.120.450">
    <property type="entry name" value="dinb family like domain"/>
    <property type="match status" value="1"/>
</dbReference>